<proteinExistence type="predicted"/>
<organism evidence="2">
    <name type="scientific">viral metagenome</name>
    <dbReference type="NCBI Taxonomy" id="1070528"/>
    <lineage>
        <taxon>unclassified sequences</taxon>
        <taxon>metagenomes</taxon>
        <taxon>organismal metagenomes</taxon>
    </lineage>
</organism>
<accession>A0A6C0K2M2</accession>
<feature type="region of interest" description="Disordered" evidence="1">
    <location>
        <begin position="19"/>
        <end position="38"/>
    </location>
</feature>
<sequence>MTSSRTRVKLLLALEKDRELDSSPQISPDSVSSKTSSLRKKLDSAFDQEYDLMAEMVSNKVEKQIRQLKVQELMKLDEESMFQRIQENYNKGKTATAQLYV</sequence>
<dbReference type="EMBL" id="MN740753">
    <property type="protein sequence ID" value="QHU10314.1"/>
    <property type="molecule type" value="Genomic_DNA"/>
</dbReference>
<reference evidence="2" key="1">
    <citation type="journal article" date="2020" name="Nature">
        <title>Giant virus diversity and host interactions through global metagenomics.</title>
        <authorList>
            <person name="Schulz F."/>
            <person name="Roux S."/>
            <person name="Paez-Espino D."/>
            <person name="Jungbluth S."/>
            <person name="Walsh D.A."/>
            <person name="Denef V.J."/>
            <person name="McMahon K.D."/>
            <person name="Konstantinidis K.T."/>
            <person name="Eloe-Fadrosh E.A."/>
            <person name="Kyrpides N.C."/>
            <person name="Woyke T."/>
        </authorList>
    </citation>
    <scope>NUCLEOTIDE SEQUENCE</scope>
    <source>
        <strain evidence="2">GVMAG-S-1101164-67</strain>
    </source>
</reference>
<evidence type="ECO:0000313" key="2">
    <source>
        <dbReference type="EMBL" id="QHU10314.1"/>
    </source>
</evidence>
<dbReference type="AlphaFoldDB" id="A0A6C0K2M2"/>
<evidence type="ECO:0000256" key="1">
    <source>
        <dbReference type="SAM" id="MobiDB-lite"/>
    </source>
</evidence>
<feature type="compositionally biased region" description="Low complexity" evidence="1">
    <location>
        <begin position="22"/>
        <end position="33"/>
    </location>
</feature>
<protein>
    <submittedName>
        <fullName evidence="2">Uncharacterized protein</fullName>
    </submittedName>
</protein>
<name>A0A6C0K2M2_9ZZZZ</name>